<evidence type="ECO:0000256" key="2">
    <source>
        <dbReference type="ARBA" id="ARBA00022692"/>
    </source>
</evidence>
<evidence type="ECO:0000256" key="1">
    <source>
        <dbReference type="ARBA" id="ARBA00004141"/>
    </source>
</evidence>
<evidence type="ECO:0000313" key="7">
    <source>
        <dbReference type="Proteomes" id="UP000002218"/>
    </source>
</evidence>
<feature type="transmembrane region" description="Helical" evidence="5">
    <location>
        <begin position="196"/>
        <end position="221"/>
    </location>
</feature>
<evidence type="ECO:0000256" key="5">
    <source>
        <dbReference type="SAM" id="Phobius"/>
    </source>
</evidence>
<feature type="transmembrane region" description="Helical" evidence="5">
    <location>
        <begin position="76"/>
        <end position="100"/>
    </location>
</feature>
<dbReference type="HOGENOM" id="CLU_1006957_0_0_11"/>
<feature type="transmembrane region" description="Helical" evidence="5">
    <location>
        <begin position="35"/>
        <end position="56"/>
    </location>
</feature>
<dbReference type="AlphaFoldDB" id="C8XA73"/>
<keyword evidence="4 5" id="KW-0472">Membrane</keyword>
<proteinExistence type="predicted"/>
<keyword evidence="7" id="KW-1185">Reference proteome</keyword>
<keyword evidence="2 5" id="KW-0812">Transmembrane</keyword>
<keyword evidence="3 5" id="KW-1133">Transmembrane helix</keyword>
<organism evidence="6 7">
    <name type="scientific">Nakamurella multipartita (strain ATCC 700099 / DSM 44233 / CIP 104796 / JCM 9543 / NBRC 105858 / Y-104)</name>
    <name type="common">Microsphaera multipartita</name>
    <dbReference type="NCBI Taxonomy" id="479431"/>
    <lineage>
        <taxon>Bacteria</taxon>
        <taxon>Bacillati</taxon>
        <taxon>Actinomycetota</taxon>
        <taxon>Actinomycetes</taxon>
        <taxon>Nakamurellales</taxon>
        <taxon>Nakamurellaceae</taxon>
        <taxon>Nakamurella</taxon>
    </lineage>
</organism>
<protein>
    <submittedName>
        <fullName evidence="6">Putative metal cation transporter</fullName>
    </submittedName>
</protein>
<evidence type="ECO:0000256" key="4">
    <source>
        <dbReference type="ARBA" id="ARBA00023136"/>
    </source>
</evidence>
<feature type="transmembrane region" description="Helical" evidence="5">
    <location>
        <begin position="227"/>
        <end position="248"/>
    </location>
</feature>
<reference evidence="7" key="1">
    <citation type="submission" date="2009-09" db="EMBL/GenBank/DDBJ databases">
        <title>The complete genome of Nakamurella multipartita DSM 44233.</title>
        <authorList>
            <consortium name="US DOE Joint Genome Institute (JGI-PGF)"/>
            <person name="Lucas S."/>
            <person name="Copeland A."/>
            <person name="Lapidus A."/>
            <person name="Glavina del Rio T."/>
            <person name="Dalin E."/>
            <person name="Tice H."/>
            <person name="Bruce D."/>
            <person name="Goodwin L."/>
            <person name="Pitluck S."/>
            <person name="Kyrpides N."/>
            <person name="Mavromatis K."/>
            <person name="Ivanova N."/>
            <person name="Ovchinnikova G."/>
            <person name="Sims D."/>
            <person name="Meincke L."/>
            <person name="Brettin T."/>
            <person name="Detter J.C."/>
            <person name="Han C."/>
            <person name="Larimer F."/>
            <person name="Land M."/>
            <person name="Hauser L."/>
            <person name="Markowitz V."/>
            <person name="Cheng J.-F."/>
            <person name="Hugenholtz P."/>
            <person name="Woyke T."/>
            <person name="Wu D."/>
            <person name="Klenk H.-P."/>
            <person name="Eisen J.A."/>
        </authorList>
    </citation>
    <scope>NUCLEOTIDE SEQUENCE [LARGE SCALE GENOMIC DNA]</scope>
    <source>
        <strain evidence="7">ATCC 700099 / DSM 44233 / CIP 104796 / JCM 9543 / NBRC 105858 / Y-104</strain>
    </source>
</reference>
<accession>C8XA73</accession>
<gene>
    <name evidence="6" type="ordered locus">Namu_5000</name>
</gene>
<dbReference type="KEGG" id="nml:Namu_5000"/>
<feature type="transmembrane region" description="Helical" evidence="5">
    <location>
        <begin position="165"/>
        <end position="189"/>
    </location>
</feature>
<dbReference type="STRING" id="479431.Namu_5000"/>
<sequence length="280" mass="27757">MDPATVALLGTIAGATIFLGLPFGRIGSLSAGWRAMLNAIAIGVLLFILWDVAAQAMEPLEAALQAATGGAGWTDFVELSIIAAGGLAAGLLGLVAYQGWISDRGLARRPGPGTASATELSGRGSVATTDAGRLALLIAVGIGLHNFAEGLAIGQSAAAGELSLAVLLIVGFGLHNATEGFGIVAPLAAGSTRPSWGFLALLGVIGGGPTLLGTLLGQLVVDDRLSVLFLALAAGSILFVVTQLLRVADRAGRPMLIAVGLLVGIGLGVATDLVLVAAGA</sequence>
<evidence type="ECO:0000313" key="6">
    <source>
        <dbReference type="EMBL" id="ACV81273.1"/>
    </source>
</evidence>
<dbReference type="Pfam" id="PF02535">
    <property type="entry name" value="Zip"/>
    <property type="match status" value="1"/>
</dbReference>
<dbReference type="GO" id="GO:0046873">
    <property type="term" value="F:metal ion transmembrane transporter activity"/>
    <property type="evidence" value="ECO:0007669"/>
    <property type="project" value="InterPro"/>
</dbReference>
<dbReference type="GO" id="GO:0016020">
    <property type="term" value="C:membrane"/>
    <property type="evidence" value="ECO:0007669"/>
    <property type="project" value="UniProtKB-SubCell"/>
</dbReference>
<comment type="subcellular location">
    <subcellularLocation>
        <location evidence="1">Membrane</location>
        <topology evidence="1">Multi-pass membrane protein</topology>
    </subcellularLocation>
</comment>
<dbReference type="OrthoDB" id="9787346at2"/>
<dbReference type="EMBL" id="CP001737">
    <property type="protein sequence ID" value="ACV81273.1"/>
    <property type="molecule type" value="Genomic_DNA"/>
</dbReference>
<name>C8XA73_NAKMY</name>
<dbReference type="RefSeq" id="WP_015750081.1">
    <property type="nucleotide sequence ID" value="NC_013235.1"/>
</dbReference>
<dbReference type="InParanoid" id="C8XA73"/>
<feature type="transmembrane region" description="Helical" evidence="5">
    <location>
        <begin position="6"/>
        <end position="23"/>
    </location>
</feature>
<dbReference type="InterPro" id="IPR003689">
    <property type="entry name" value="ZIP"/>
</dbReference>
<feature type="transmembrane region" description="Helical" evidence="5">
    <location>
        <begin position="134"/>
        <end position="153"/>
    </location>
</feature>
<dbReference type="eggNOG" id="COG0428">
    <property type="taxonomic scope" value="Bacteria"/>
</dbReference>
<evidence type="ECO:0000256" key="3">
    <source>
        <dbReference type="ARBA" id="ARBA00022989"/>
    </source>
</evidence>
<feature type="transmembrane region" description="Helical" evidence="5">
    <location>
        <begin position="255"/>
        <end position="278"/>
    </location>
</feature>
<dbReference type="Proteomes" id="UP000002218">
    <property type="component" value="Chromosome"/>
</dbReference>
<reference evidence="6 7" key="2">
    <citation type="journal article" date="2010" name="Stand. Genomic Sci.">
        <title>Complete genome sequence of Nakamurella multipartita type strain (Y-104).</title>
        <authorList>
            <person name="Tice H."/>
            <person name="Mayilraj S."/>
            <person name="Sims D."/>
            <person name="Lapidus A."/>
            <person name="Nolan M."/>
            <person name="Lucas S."/>
            <person name="Glavina Del Rio T."/>
            <person name="Copeland A."/>
            <person name="Cheng J.F."/>
            <person name="Meincke L."/>
            <person name="Bruce D."/>
            <person name="Goodwin L."/>
            <person name="Pitluck S."/>
            <person name="Ivanova N."/>
            <person name="Mavromatis K."/>
            <person name="Ovchinnikova G."/>
            <person name="Pati A."/>
            <person name="Chen A."/>
            <person name="Palaniappan K."/>
            <person name="Land M."/>
            <person name="Hauser L."/>
            <person name="Chang Y.J."/>
            <person name="Jeffries C.D."/>
            <person name="Detter J.C."/>
            <person name="Brettin T."/>
            <person name="Rohde M."/>
            <person name="Goker M."/>
            <person name="Bristow J."/>
            <person name="Eisen J.A."/>
            <person name="Markowitz V."/>
            <person name="Hugenholtz P."/>
            <person name="Kyrpides N.C."/>
            <person name="Klenk H.P."/>
            <person name="Chen F."/>
        </authorList>
    </citation>
    <scope>NUCLEOTIDE SEQUENCE [LARGE SCALE GENOMIC DNA]</scope>
    <source>
        <strain evidence="7">ATCC 700099 / DSM 44233 / CIP 104796 / JCM 9543 / NBRC 105858 / Y-104</strain>
    </source>
</reference>